<proteinExistence type="predicted"/>
<comment type="subcellular location">
    <subcellularLocation>
        <location evidence="1">Nucleus</location>
    </subcellularLocation>
</comment>
<evidence type="ECO:0000256" key="1">
    <source>
        <dbReference type="ARBA" id="ARBA00004123"/>
    </source>
</evidence>
<name>A0ABQ9JC95_9CUCU</name>
<keyword evidence="6" id="KW-1185">Reference proteome</keyword>
<dbReference type="Proteomes" id="UP001162164">
    <property type="component" value="Unassembled WGS sequence"/>
</dbReference>
<dbReference type="Gene3D" id="2.40.50.770">
    <property type="entry name" value="RecQ-mediated genome instability protein Rmi1, C-terminal domain"/>
    <property type="match status" value="1"/>
</dbReference>
<dbReference type="InterPro" id="IPR042470">
    <property type="entry name" value="RMI1_N_C_sf"/>
</dbReference>
<dbReference type="Pfam" id="PF08585">
    <property type="entry name" value="RMI1_N_C"/>
    <property type="match status" value="1"/>
</dbReference>
<dbReference type="InterPro" id="IPR013894">
    <property type="entry name" value="RMI1_OB"/>
</dbReference>
<feature type="domain" description="RecQ mediated genome instability protein 1 OB-fold" evidence="4">
    <location>
        <begin position="39"/>
        <end position="154"/>
    </location>
</feature>
<reference evidence="5" key="1">
    <citation type="journal article" date="2023" name="Insect Mol. Biol.">
        <title>Genome sequencing provides insights into the evolution of gene families encoding plant cell wall-degrading enzymes in longhorned beetles.</title>
        <authorList>
            <person name="Shin N.R."/>
            <person name="Okamura Y."/>
            <person name="Kirsch R."/>
            <person name="Pauchet Y."/>
        </authorList>
    </citation>
    <scope>NUCLEOTIDE SEQUENCE</scope>
    <source>
        <strain evidence="5">MMC_N1</strain>
    </source>
</reference>
<sequence length="282" mass="31295">MTSILGSEWHLSSTGINIVTENGSIKDHNKILTQALNTDIKEIGSPFLTSELANDRTSKIVLQIQKIRNVSAPKANESSQAAPRMLKLNLTDGDNYVQALEISTVNSISRENTPPGSKILLNNAKICSGYILIDSKTCTVLGGKVPHLYEKWEIAKSIQRNNRRVSGEDGPPPWVNFGCKIQTGNQEGNFKSLGKNKEDNTNSEFEQQRQGAIAEATSGAVRKVFGGRVKQNVQPITYNPRDRQDKSRPKSKFVQKEKDMEEKPLKPSDKVSLLRFLKTSCL</sequence>
<dbReference type="SMART" id="SM01161">
    <property type="entry name" value="DUF1767"/>
    <property type="match status" value="1"/>
</dbReference>
<comment type="caution">
    <text evidence="5">The sequence shown here is derived from an EMBL/GenBank/DDBJ whole genome shotgun (WGS) entry which is preliminary data.</text>
</comment>
<dbReference type="PANTHER" id="PTHR13681:SF24">
    <property type="entry name" value="TUDOR DOMAIN-CONTAINING PROTEIN 3"/>
    <property type="match status" value="1"/>
</dbReference>
<evidence type="ECO:0000256" key="3">
    <source>
        <dbReference type="SAM" id="MobiDB-lite"/>
    </source>
</evidence>
<keyword evidence="2" id="KW-0539">Nucleus</keyword>
<accession>A0ABQ9JC95</accession>
<evidence type="ECO:0000313" key="5">
    <source>
        <dbReference type="EMBL" id="KAJ8975219.1"/>
    </source>
</evidence>
<evidence type="ECO:0000313" key="6">
    <source>
        <dbReference type="Proteomes" id="UP001162164"/>
    </source>
</evidence>
<feature type="compositionally biased region" description="Basic and acidic residues" evidence="3">
    <location>
        <begin position="240"/>
        <end position="269"/>
    </location>
</feature>
<gene>
    <name evidence="5" type="ORF">NQ317_014523</name>
</gene>
<organism evidence="5 6">
    <name type="scientific">Molorchus minor</name>
    <dbReference type="NCBI Taxonomy" id="1323400"/>
    <lineage>
        <taxon>Eukaryota</taxon>
        <taxon>Metazoa</taxon>
        <taxon>Ecdysozoa</taxon>
        <taxon>Arthropoda</taxon>
        <taxon>Hexapoda</taxon>
        <taxon>Insecta</taxon>
        <taxon>Pterygota</taxon>
        <taxon>Neoptera</taxon>
        <taxon>Endopterygota</taxon>
        <taxon>Coleoptera</taxon>
        <taxon>Polyphaga</taxon>
        <taxon>Cucujiformia</taxon>
        <taxon>Chrysomeloidea</taxon>
        <taxon>Cerambycidae</taxon>
        <taxon>Lamiinae</taxon>
        <taxon>Monochamini</taxon>
        <taxon>Molorchus</taxon>
    </lineage>
</organism>
<evidence type="ECO:0000259" key="4">
    <source>
        <dbReference type="Pfam" id="PF08585"/>
    </source>
</evidence>
<feature type="region of interest" description="Disordered" evidence="3">
    <location>
        <begin position="232"/>
        <end position="269"/>
    </location>
</feature>
<evidence type="ECO:0000256" key="2">
    <source>
        <dbReference type="ARBA" id="ARBA00023242"/>
    </source>
</evidence>
<dbReference type="EMBL" id="JAPWTJ010000857">
    <property type="protein sequence ID" value="KAJ8975219.1"/>
    <property type="molecule type" value="Genomic_DNA"/>
</dbReference>
<protein>
    <recommendedName>
        <fullName evidence="4">RecQ mediated genome instability protein 1 OB-fold domain-containing protein</fullName>
    </recommendedName>
</protein>
<dbReference type="PANTHER" id="PTHR13681">
    <property type="entry name" value="SURVIVAL OF MOTOR NEURON-RELATED-SPLICING FACTOR 30-RELATED"/>
    <property type="match status" value="1"/>
</dbReference>